<keyword evidence="7" id="KW-0030">Aminoacyl-tRNA synthetase</keyword>
<evidence type="ECO:0000256" key="2">
    <source>
        <dbReference type="ARBA" id="ARBA00013161"/>
    </source>
</evidence>
<proteinExistence type="inferred from homology"/>
<keyword evidence="3" id="KW-0436">Ligase</keyword>
<dbReference type="InterPro" id="IPR002305">
    <property type="entry name" value="aa-tRNA-synth_Ic"/>
</dbReference>
<dbReference type="GO" id="GO:0005524">
    <property type="term" value="F:ATP binding"/>
    <property type="evidence" value="ECO:0007669"/>
    <property type="project" value="UniProtKB-KW"/>
</dbReference>
<dbReference type="Gene3D" id="1.10.240.10">
    <property type="entry name" value="Tyrosyl-Transfer RNA Synthetase"/>
    <property type="match status" value="1"/>
</dbReference>
<evidence type="ECO:0000256" key="7">
    <source>
        <dbReference type="ARBA" id="ARBA00023146"/>
    </source>
</evidence>
<feature type="region of interest" description="Disordered" evidence="9">
    <location>
        <begin position="283"/>
        <end position="309"/>
    </location>
</feature>
<gene>
    <name evidence="10" type="ORF">LCGC14_0177990</name>
</gene>
<name>A0A0F9UUX9_9ZZZZ</name>
<dbReference type="PRINTS" id="PR01039">
    <property type="entry name" value="TRNASYNTHTRP"/>
</dbReference>
<dbReference type="InterPro" id="IPR050203">
    <property type="entry name" value="Trp-tRNA_synthetase"/>
</dbReference>
<dbReference type="InterPro" id="IPR014729">
    <property type="entry name" value="Rossmann-like_a/b/a_fold"/>
</dbReference>
<evidence type="ECO:0000256" key="1">
    <source>
        <dbReference type="ARBA" id="ARBA00005594"/>
    </source>
</evidence>
<keyword evidence="4" id="KW-0547">Nucleotide-binding</keyword>
<accession>A0A0F9UUX9</accession>
<dbReference type="NCBIfam" id="NF008922">
    <property type="entry name" value="PRK12283.1"/>
    <property type="match status" value="1"/>
</dbReference>
<comment type="caution">
    <text evidence="10">The sequence shown here is derived from an EMBL/GenBank/DDBJ whole genome shotgun (WGS) entry which is preliminary data.</text>
</comment>
<dbReference type="EC" id="6.1.1.2" evidence="2"/>
<dbReference type="GO" id="GO:0006436">
    <property type="term" value="P:tryptophanyl-tRNA aminoacylation"/>
    <property type="evidence" value="ECO:0007669"/>
    <property type="project" value="InterPro"/>
</dbReference>
<evidence type="ECO:0000256" key="5">
    <source>
        <dbReference type="ARBA" id="ARBA00022840"/>
    </source>
</evidence>
<evidence type="ECO:0000256" key="4">
    <source>
        <dbReference type="ARBA" id="ARBA00022741"/>
    </source>
</evidence>
<dbReference type="PANTHER" id="PTHR43766">
    <property type="entry name" value="TRYPTOPHAN--TRNA LIGASE, MITOCHONDRIAL"/>
    <property type="match status" value="1"/>
</dbReference>
<dbReference type="CDD" id="cd00806">
    <property type="entry name" value="TrpRS_core"/>
    <property type="match status" value="1"/>
</dbReference>
<evidence type="ECO:0000313" key="10">
    <source>
        <dbReference type="EMBL" id="KKN95554.1"/>
    </source>
</evidence>
<dbReference type="FunFam" id="1.10.240.10:FF:000005">
    <property type="entry name" value="Tryptophan--tRNA ligase"/>
    <property type="match status" value="1"/>
</dbReference>
<dbReference type="NCBIfam" id="TIGR00233">
    <property type="entry name" value="trpS"/>
    <property type="match status" value="1"/>
</dbReference>
<keyword evidence="6" id="KW-0648">Protein biosynthesis</keyword>
<protein>
    <recommendedName>
        <fullName evidence="2">tryptophan--tRNA ligase</fullName>
        <ecNumber evidence="2">6.1.1.2</ecNumber>
    </recommendedName>
</protein>
<dbReference type="GO" id="GO:0004830">
    <property type="term" value="F:tryptophan-tRNA ligase activity"/>
    <property type="evidence" value="ECO:0007669"/>
    <property type="project" value="UniProtKB-EC"/>
</dbReference>
<dbReference type="InterPro" id="IPR001412">
    <property type="entry name" value="aa-tRNA-synth_I_CS"/>
</dbReference>
<evidence type="ECO:0000256" key="9">
    <source>
        <dbReference type="SAM" id="MobiDB-lite"/>
    </source>
</evidence>
<dbReference type="Pfam" id="PF00579">
    <property type="entry name" value="tRNA-synt_1b"/>
    <property type="match status" value="2"/>
</dbReference>
<keyword evidence="5" id="KW-0067">ATP-binding</keyword>
<comment type="catalytic activity">
    <reaction evidence="8">
        <text>tRNA(Trp) + L-tryptophan + ATP = L-tryptophyl-tRNA(Trp) + AMP + diphosphate + H(+)</text>
        <dbReference type="Rhea" id="RHEA:24080"/>
        <dbReference type="Rhea" id="RHEA-COMP:9671"/>
        <dbReference type="Rhea" id="RHEA-COMP:9705"/>
        <dbReference type="ChEBI" id="CHEBI:15378"/>
        <dbReference type="ChEBI" id="CHEBI:30616"/>
        <dbReference type="ChEBI" id="CHEBI:33019"/>
        <dbReference type="ChEBI" id="CHEBI:57912"/>
        <dbReference type="ChEBI" id="CHEBI:78442"/>
        <dbReference type="ChEBI" id="CHEBI:78535"/>
        <dbReference type="ChEBI" id="CHEBI:456215"/>
        <dbReference type="EC" id="6.1.1.2"/>
    </reaction>
</comment>
<dbReference type="SUPFAM" id="SSF52374">
    <property type="entry name" value="Nucleotidylyl transferase"/>
    <property type="match status" value="1"/>
</dbReference>
<reference evidence="10" key="1">
    <citation type="journal article" date="2015" name="Nature">
        <title>Complex archaea that bridge the gap between prokaryotes and eukaryotes.</title>
        <authorList>
            <person name="Spang A."/>
            <person name="Saw J.H."/>
            <person name="Jorgensen S.L."/>
            <person name="Zaremba-Niedzwiedzka K."/>
            <person name="Martijn J."/>
            <person name="Lind A.E."/>
            <person name="van Eijk R."/>
            <person name="Schleper C."/>
            <person name="Guy L."/>
            <person name="Ettema T.J."/>
        </authorList>
    </citation>
    <scope>NUCLEOTIDE SEQUENCE</scope>
</reference>
<sequence>MSSVDSQRRVLSGMRPTGRLHLGHYHGVLKNWVKLQHEFECFFFAADWHALTTHYENPQDIEQSVWDMLIDWLAAGVSGSSSTLFIQSQVPEHAELHLLLSMMTPVSWLERVPTYKDQQEKLKDRDLATYGFLGYPLLQSADILIYRAGQVPVGADQVAHVEITREVARRFNHLYGKEPGFEEKAEAAVHKMGKKAAKLYSNLRKAYQEQGDADALGTARALLKEQQNITLGDKERLFGFLEGGGKVILPEPQALLTPDSKMPGLDGQKMSKSYGNTITLRDTTDEVSEKVRRMPTDPARVRRTDPGDPGKCPVYQLHQVYTDKATHDWVQEGCRSAGIGCIDCKKPIIDAISSELAPMQLRARDYEANPDAVRLILNEGTERAREAARDTLIEVRQAMGLQYRQ</sequence>
<evidence type="ECO:0000256" key="8">
    <source>
        <dbReference type="ARBA" id="ARBA00049929"/>
    </source>
</evidence>
<evidence type="ECO:0000256" key="3">
    <source>
        <dbReference type="ARBA" id="ARBA00022598"/>
    </source>
</evidence>
<dbReference type="InterPro" id="IPR002306">
    <property type="entry name" value="Trp-tRNA-ligase"/>
</dbReference>
<dbReference type="PANTHER" id="PTHR43766:SF1">
    <property type="entry name" value="TRYPTOPHAN--TRNA LIGASE, MITOCHONDRIAL"/>
    <property type="match status" value="1"/>
</dbReference>
<organism evidence="10">
    <name type="scientific">marine sediment metagenome</name>
    <dbReference type="NCBI Taxonomy" id="412755"/>
    <lineage>
        <taxon>unclassified sequences</taxon>
        <taxon>metagenomes</taxon>
        <taxon>ecological metagenomes</taxon>
    </lineage>
</organism>
<dbReference type="PROSITE" id="PS00178">
    <property type="entry name" value="AA_TRNA_LIGASE_I"/>
    <property type="match status" value="1"/>
</dbReference>
<feature type="compositionally biased region" description="Basic and acidic residues" evidence="9">
    <location>
        <begin position="283"/>
        <end position="308"/>
    </location>
</feature>
<dbReference type="Gene3D" id="3.40.50.620">
    <property type="entry name" value="HUPs"/>
    <property type="match status" value="1"/>
</dbReference>
<dbReference type="GO" id="GO:0005829">
    <property type="term" value="C:cytosol"/>
    <property type="evidence" value="ECO:0007669"/>
    <property type="project" value="TreeGrafter"/>
</dbReference>
<dbReference type="EMBL" id="LAZR01000070">
    <property type="protein sequence ID" value="KKN95554.1"/>
    <property type="molecule type" value="Genomic_DNA"/>
</dbReference>
<dbReference type="AlphaFoldDB" id="A0A0F9UUX9"/>
<evidence type="ECO:0000256" key="6">
    <source>
        <dbReference type="ARBA" id="ARBA00022917"/>
    </source>
</evidence>
<comment type="similarity">
    <text evidence="1">Belongs to the class-I aminoacyl-tRNA synthetase family.</text>
</comment>